<evidence type="ECO:0000256" key="1">
    <source>
        <dbReference type="SAM" id="MobiDB-lite"/>
    </source>
</evidence>
<name>A0A8H6U8Y9_9PEZI</name>
<protein>
    <submittedName>
        <fullName evidence="2">Uncharacterized protein</fullName>
    </submittedName>
</protein>
<proteinExistence type="predicted"/>
<dbReference type="OrthoDB" id="10346186at2759"/>
<reference evidence="2" key="1">
    <citation type="journal article" date="2020" name="Phytopathology">
        <title>Genome Sequence Resources of Colletotrichum truncatum, C. plurivorum, C. musicola, and C. sojae: Four Species Pathogenic to Soybean (Glycine max).</title>
        <authorList>
            <person name="Rogerio F."/>
            <person name="Boufleur T.R."/>
            <person name="Ciampi-Guillardi M."/>
            <person name="Sukno S.A."/>
            <person name="Thon M.R."/>
            <person name="Massola Junior N.S."/>
            <person name="Baroncelli R."/>
        </authorList>
    </citation>
    <scope>NUCLEOTIDE SEQUENCE</scope>
    <source>
        <strain evidence="2">LFN0074</strain>
    </source>
</reference>
<gene>
    <name evidence="2" type="ORF">CMUS01_00556</name>
</gene>
<dbReference type="AlphaFoldDB" id="A0A8H6U8Y9"/>
<accession>A0A8H6U8Y9</accession>
<comment type="caution">
    <text evidence="2">The sequence shown here is derived from an EMBL/GenBank/DDBJ whole genome shotgun (WGS) entry which is preliminary data.</text>
</comment>
<dbReference type="EMBL" id="WIGM01000007">
    <property type="protein sequence ID" value="KAF6845023.1"/>
    <property type="molecule type" value="Genomic_DNA"/>
</dbReference>
<sequence>MLTALGTHASKARSGTYSADKLPALDPAASRRLPGPHHGNCHGCDMPACDLARRISLQSWVLSHDIGGRQIPAGFA</sequence>
<feature type="region of interest" description="Disordered" evidence="1">
    <location>
        <begin position="1"/>
        <end position="37"/>
    </location>
</feature>
<evidence type="ECO:0000313" key="2">
    <source>
        <dbReference type="EMBL" id="KAF6845023.1"/>
    </source>
</evidence>
<keyword evidence="3" id="KW-1185">Reference proteome</keyword>
<dbReference type="Proteomes" id="UP000639643">
    <property type="component" value="Unassembled WGS sequence"/>
</dbReference>
<organism evidence="2 3">
    <name type="scientific">Colletotrichum musicola</name>
    <dbReference type="NCBI Taxonomy" id="2175873"/>
    <lineage>
        <taxon>Eukaryota</taxon>
        <taxon>Fungi</taxon>
        <taxon>Dikarya</taxon>
        <taxon>Ascomycota</taxon>
        <taxon>Pezizomycotina</taxon>
        <taxon>Sordariomycetes</taxon>
        <taxon>Hypocreomycetidae</taxon>
        <taxon>Glomerellales</taxon>
        <taxon>Glomerellaceae</taxon>
        <taxon>Colletotrichum</taxon>
        <taxon>Colletotrichum orchidearum species complex</taxon>
    </lineage>
</organism>
<evidence type="ECO:0000313" key="3">
    <source>
        <dbReference type="Proteomes" id="UP000639643"/>
    </source>
</evidence>